<evidence type="ECO:0000256" key="1">
    <source>
        <dbReference type="SAM" id="MobiDB-lite"/>
    </source>
</evidence>
<feature type="region of interest" description="Disordered" evidence="1">
    <location>
        <begin position="56"/>
        <end position="77"/>
    </location>
</feature>
<keyword evidence="2" id="KW-0472">Membrane</keyword>
<evidence type="ECO:0000256" key="2">
    <source>
        <dbReference type="SAM" id="Phobius"/>
    </source>
</evidence>
<protein>
    <submittedName>
        <fullName evidence="3">Uncharacterized protein</fullName>
    </submittedName>
</protein>
<keyword evidence="2" id="KW-0812">Transmembrane</keyword>
<dbReference type="EMBL" id="KU980965">
    <property type="protein sequence ID" value="ANS71215.1"/>
    <property type="molecule type" value="Genomic_DNA"/>
</dbReference>
<dbReference type="RefSeq" id="YP_009268846.1">
    <property type="nucleotide sequence ID" value="NC_030656.1"/>
</dbReference>
<feature type="transmembrane region" description="Helical" evidence="2">
    <location>
        <begin position="6"/>
        <end position="26"/>
    </location>
</feature>
<evidence type="ECO:0000313" key="4">
    <source>
        <dbReference type="Proteomes" id="UP000203626"/>
    </source>
</evidence>
<evidence type="ECO:0000313" key="3">
    <source>
        <dbReference type="EMBL" id="ANS71215.1"/>
    </source>
</evidence>
<name>A0A1B1MRP2_9POXV</name>
<sequence length="196" mass="21964">MEVTVLAYTSVGVSACLLIVYIVLEIKNCCNKNKKKIRANLEVPLDTYSIQISKTKNSYGYGSSSESSTEWETDSEEELSASRIYVNPNRGSGRRVTAGNKKVTIPQQFSPVVDNNNFNSNNNYSASVSDDHVVNIQEEDNYLVPDNEGLNENTSEVQNNQKAVDEAFSFVQCMYEEDNEGYFYENYCCTDATACK</sequence>
<gene>
    <name evidence="3" type="ORF">PTPV-Aus-131</name>
</gene>
<organism evidence="3 4">
    <name type="scientific">Pteropox virus</name>
    <dbReference type="NCBI Taxonomy" id="1873698"/>
    <lineage>
        <taxon>Viruses</taxon>
        <taxon>Varidnaviria</taxon>
        <taxon>Bamfordvirae</taxon>
        <taxon>Nucleocytoviricota</taxon>
        <taxon>Pokkesviricetes</taxon>
        <taxon>Chitovirales</taxon>
        <taxon>Poxviridae</taxon>
        <taxon>Chordopoxvirinae</taxon>
        <taxon>Pteropopoxvirus</taxon>
        <taxon>Pteropopoxvirus pteropox</taxon>
    </lineage>
</organism>
<dbReference type="GeneID" id="28340458"/>
<dbReference type="Proteomes" id="UP000203626">
    <property type="component" value="Segment"/>
</dbReference>
<keyword evidence="2" id="KW-1133">Transmembrane helix</keyword>
<reference evidence="3 4" key="1">
    <citation type="journal article" date="2016" name="J. Gen. Virol.">
        <title>Genomic characterization of a novel poxvirus from a flying fox: evidence for a new genus?</title>
        <authorList>
            <person name="O'Dea M.A."/>
            <person name="Tu S.L."/>
            <person name="Pang S."/>
            <person name="De Ridder T."/>
            <person name="Jackson B."/>
            <person name="Upton C."/>
        </authorList>
    </citation>
    <scope>NUCLEOTIDE SEQUENCE [LARGE SCALE GENOMIC DNA]</scope>
    <source>
        <strain evidence="3 4">Australia</strain>
    </source>
</reference>
<keyword evidence="4" id="KW-1185">Reference proteome</keyword>
<accession>A0A1B1MRP2</accession>
<proteinExistence type="predicted"/>
<dbReference type="KEGG" id="vg:28340458"/>